<dbReference type="GO" id="GO:0008168">
    <property type="term" value="F:methyltransferase activity"/>
    <property type="evidence" value="ECO:0007669"/>
    <property type="project" value="UniProtKB-KW"/>
</dbReference>
<accession>A0ABZ1YFL7</accession>
<organism evidence="3">
    <name type="scientific">Streptomyces althioticus</name>
    <dbReference type="NCBI Taxonomy" id="83380"/>
    <lineage>
        <taxon>Bacteria</taxon>
        <taxon>Bacillati</taxon>
        <taxon>Actinomycetota</taxon>
        <taxon>Actinomycetes</taxon>
        <taxon>Kitasatosporales</taxon>
        <taxon>Streptomycetaceae</taxon>
        <taxon>Streptomyces</taxon>
        <taxon>Streptomyces althioticus group</taxon>
    </lineage>
</organism>
<feature type="region of interest" description="Disordered" evidence="1">
    <location>
        <begin position="316"/>
        <end position="367"/>
    </location>
</feature>
<dbReference type="RefSeq" id="WP_266477984.1">
    <property type="nucleotide sequence ID" value="NZ_CP109208.1"/>
</dbReference>
<gene>
    <name evidence="3" type="ORF">OIE82_34935</name>
</gene>
<dbReference type="Pfam" id="PF02384">
    <property type="entry name" value="N6_Mtase"/>
    <property type="match status" value="1"/>
</dbReference>
<keyword evidence="3" id="KW-0614">Plasmid</keyword>
<feature type="region of interest" description="Disordered" evidence="1">
    <location>
        <begin position="383"/>
        <end position="450"/>
    </location>
</feature>
<dbReference type="InterPro" id="IPR003356">
    <property type="entry name" value="DNA_methylase_A-5"/>
</dbReference>
<feature type="region of interest" description="Disordered" evidence="1">
    <location>
        <begin position="764"/>
        <end position="783"/>
    </location>
</feature>
<dbReference type="SUPFAM" id="SSF53335">
    <property type="entry name" value="S-adenosyl-L-methionine-dependent methyltransferases"/>
    <property type="match status" value="1"/>
</dbReference>
<feature type="domain" description="DNA methylase adenine-specific" evidence="2">
    <location>
        <begin position="161"/>
        <end position="270"/>
    </location>
</feature>
<evidence type="ECO:0000256" key="1">
    <source>
        <dbReference type="SAM" id="MobiDB-lite"/>
    </source>
</evidence>
<evidence type="ECO:0000313" key="3">
    <source>
        <dbReference type="EMBL" id="WUU58375.1"/>
    </source>
</evidence>
<dbReference type="EMBL" id="CP109208">
    <property type="protein sequence ID" value="WUU58375.1"/>
    <property type="molecule type" value="Genomic_DNA"/>
</dbReference>
<name>A0ABZ1YFL7_9ACTN</name>
<geneLocation type="plasmid" evidence="3">
    <name>unnamed1</name>
</geneLocation>
<protein>
    <submittedName>
        <fullName evidence="3">SAM-dependent methyltransferase</fullName>
    </submittedName>
</protein>
<dbReference type="InterPro" id="IPR029063">
    <property type="entry name" value="SAM-dependent_MTases_sf"/>
</dbReference>
<dbReference type="Gene3D" id="3.40.50.150">
    <property type="entry name" value="Vaccinia Virus protein VP39"/>
    <property type="match status" value="1"/>
</dbReference>
<keyword evidence="3" id="KW-0808">Transferase</keyword>
<proteinExistence type="predicted"/>
<sequence>MPPQQQSGERPEDIPFTEASWLPSAHARKAFLPEAEEHARRIIDTVVAVWPSGSGLEIPLGTAATVALLPHADPRAPGTARLLASLRPADLVTVMRHMWTHLWFRHPFLVERAGLLHLWLDSVSEQTAAEVTELVHLLFRDGLLELGADPDRRLATDLLGHLMQKLRGREAKSGRGAFHTPDVIADFGAAMLNVGAAGDRQIGEPAAGSGNMWRAEAAHLRRLGKDPADHEWIGVEIDPLSAAVLAANALLWGLGDGVVIACADALTRDSGLTQAYEERDRAIARRNALVQHFTAQILLTSFFTCSVGCVARAARTAPPRKPFSKEGPDADDSDTGLDRRSQRRHRPGCDATALRPTHTPGHASPSCARLPVRRLRLCGLPAGRRRPASDEVLPQGCPEARPGSQAGLPRVRRLPARPRRPGRSGPGLIRPLSPGPRWAGPPLRHEGKPMPVKANVTAQPRYYEGAPAWYVRAAREALPVEDFPDLDDLAPGGHAVLVTHGGEIGRASVHLSMDSPQKCHTWRPKSAGPGKRWDALVDGIVTRLEEAGFTNVRRTTMGVWADAPKPASDEVEFLLTPDADLENVGVYHLLCPQYPELTARIDGGFHHGVTSGSGGFVALNSEGKPVTTGYRTPDGAIRAARDYADYCGIPDHLIKIVTVDEKALAILDAAYDAAGPGAHTATVTAAVNTYTVTEQADSLRLETGVPAEAADGYRRERQKKAAKLIAHAMTSGGGTLVIRSRNPDRPITVRGWTLTRTAAEPLPVADLEPLSDGAQAATGPALP</sequence>
<dbReference type="GO" id="GO:0032259">
    <property type="term" value="P:methylation"/>
    <property type="evidence" value="ECO:0007669"/>
    <property type="project" value="UniProtKB-KW"/>
</dbReference>
<keyword evidence="3" id="KW-0489">Methyltransferase</keyword>
<reference evidence="3" key="1">
    <citation type="submission" date="2022-10" db="EMBL/GenBank/DDBJ databases">
        <title>The complete genomes of actinobacterial strains from the NBC collection.</title>
        <authorList>
            <person name="Joergensen T.S."/>
            <person name="Alvarez Arevalo M."/>
            <person name="Sterndorff E.B."/>
            <person name="Faurdal D."/>
            <person name="Vuksanovic O."/>
            <person name="Mourched A.-S."/>
            <person name="Charusanti P."/>
            <person name="Shaw S."/>
            <person name="Blin K."/>
            <person name="Weber T."/>
        </authorList>
    </citation>
    <scope>NUCLEOTIDE SEQUENCE [LARGE SCALE GENOMIC DNA]</scope>
    <source>
        <strain evidence="3">NBC 01686</strain>
        <plasmid evidence="3">unnamed1</plasmid>
    </source>
</reference>
<evidence type="ECO:0000259" key="2">
    <source>
        <dbReference type="Pfam" id="PF02384"/>
    </source>
</evidence>
<feature type="compositionally biased region" description="Basic residues" evidence="1">
    <location>
        <begin position="410"/>
        <end position="422"/>
    </location>
</feature>